<keyword evidence="2" id="KW-1185">Reference proteome</keyword>
<proteinExistence type="predicted"/>
<accession>A0AAF0Q8R6</accession>
<reference evidence="1" key="1">
    <citation type="submission" date="2023-08" db="EMBL/GenBank/DDBJ databases">
        <title>A de novo genome assembly of Solanum verrucosum Schlechtendal, a Mexican diploid species geographically isolated from the other diploid A-genome species in potato relatives.</title>
        <authorList>
            <person name="Hosaka K."/>
        </authorList>
    </citation>
    <scope>NUCLEOTIDE SEQUENCE</scope>
    <source>
        <tissue evidence="1">Young leaves</tissue>
    </source>
</reference>
<feature type="non-terminal residue" evidence="1">
    <location>
        <position position="43"/>
    </location>
</feature>
<gene>
    <name evidence="1" type="ORF">MTR67_009491</name>
</gene>
<dbReference type="Proteomes" id="UP001234989">
    <property type="component" value="Chromosome 2"/>
</dbReference>
<protein>
    <submittedName>
        <fullName evidence="1">Uncharacterized protein</fullName>
    </submittedName>
</protein>
<organism evidence="1 2">
    <name type="scientific">Solanum verrucosum</name>
    <dbReference type="NCBI Taxonomy" id="315347"/>
    <lineage>
        <taxon>Eukaryota</taxon>
        <taxon>Viridiplantae</taxon>
        <taxon>Streptophyta</taxon>
        <taxon>Embryophyta</taxon>
        <taxon>Tracheophyta</taxon>
        <taxon>Spermatophyta</taxon>
        <taxon>Magnoliopsida</taxon>
        <taxon>eudicotyledons</taxon>
        <taxon>Gunneridae</taxon>
        <taxon>Pentapetalae</taxon>
        <taxon>asterids</taxon>
        <taxon>lamiids</taxon>
        <taxon>Solanales</taxon>
        <taxon>Solanaceae</taxon>
        <taxon>Solanoideae</taxon>
        <taxon>Solaneae</taxon>
        <taxon>Solanum</taxon>
    </lineage>
</organism>
<dbReference type="EMBL" id="CP133613">
    <property type="protein sequence ID" value="WMV16106.1"/>
    <property type="molecule type" value="Genomic_DNA"/>
</dbReference>
<dbReference type="AlphaFoldDB" id="A0AAF0Q8R6"/>
<sequence>MTLEVQSTFCTMFLMTSDLIATTSVCLNSSPSLVLKVMSFSED</sequence>
<evidence type="ECO:0000313" key="2">
    <source>
        <dbReference type="Proteomes" id="UP001234989"/>
    </source>
</evidence>
<evidence type="ECO:0000313" key="1">
    <source>
        <dbReference type="EMBL" id="WMV16106.1"/>
    </source>
</evidence>
<name>A0AAF0Q8R6_SOLVR</name>